<feature type="region of interest" description="Disordered" evidence="1">
    <location>
        <begin position="1"/>
        <end position="44"/>
    </location>
</feature>
<feature type="compositionally biased region" description="Polar residues" evidence="1">
    <location>
        <begin position="60"/>
        <end position="79"/>
    </location>
</feature>
<dbReference type="EMBL" id="GL379786">
    <property type="protein sequence ID" value="EGT29889.1"/>
    <property type="molecule type" value="Genomic_DNA"/>
</dbReference>
<evidence type="ECO:0000313" key="2">
    <source>
        <dbReference type="EMBL" id="EGT29889.1"/>
    </source>
</evidence>
<proteinExistence type="predicted"/>
<name>G0M897_CAEBE</name>
<dbReference type="HOGENOM" id="CLU_2308501_0_0_1"/>
<dbReference type="eggNOG" id="ENOG502STFU">
    <property type="taxonomic scope" value="Eukaryota"/>
</dbReference>
<accession>G0M897</accession>
<protein>
    <submittedName>
        <fullName evidence="2">Uncharacterized protein</fullName>
    </submittedName>
</protein>
<gene>
    <name evidence="2" type="ORF">CAEBREN_29231</name>
</gene>
<feature type="region of interest" description="Disordered" evidence="1">
    <location>
        <begin position="56"/>
        <end position="79"/>
    </location>
</feature>
<evidence type="ECO:0000256" key="1">
    <source>
        <dbReference type="SAM" id="MobiDB-lite"/>
    </source>
</evidence>
<evidence type="ECO:0000313" key="3">
    <source>
        <dbReference type="Proteomes" id="UP000008068"/>
    </source>
</evidence>
<feature type="compositionally biased region" description="Basic and acidic residues" evidence="1">
    <location>
        <begin position="1"/>
        <end position="13"/>
    </location>
</feature>
<dbReference type="AlphaFoldDB" id="G0M897"/>
<sequence length="100" mass="10894">MDWIEKKNEKKMQVEGSANNPNWDDEDSDAFDGSGSGMPPIIDGSPVKAIIQDDHPKNIDLSTNPKGPSVIVTEQGTQPDGSSTISIFTSLIFIAIIRFF</sequence>
<dbReference type="STRING" id="135651.G0M897"/>
<organism evidence="3">
    <name type="scientific">Caenorhabditis brenneri</name>
    <name type="common">Nematode worm</name>
    <dbReference type="NCBI Taxonomy" id="135651"/>
    <lineage>
        <taxon>Eukaryota</taxon>
        <taxon>Metazoa</taxon>
        <taxon>Ecdysozoa</taxon>
        <taxon>Nematoda</taxon>
        <taxon>Chromadorea</taxon>
        <taxon>Rhabditida</taxon>
        <taxon>Rhabditina</taxon>
        <taxon>Rhabditomorpha</taxon>
        <taxon>Rhabditoidea</taxon>
        <taxon>Rhabditidae</taxon>
        <taxon>Peloderinae</taxon>
        <taxon>Caenorhabditis</taxon>
    </lineage>
</organism>
<reference evidence="3" key="1">
    <citation type="submission" date="2011-07" db="EMBL/GenBank/DDBJ databases">
        <authorList>
            <consortium name="Caenorhabditis brenneri Sequencing and Analysis Consortium"/>
            <person name="Wilson R.K."/>
        </authorList>
    </citation>
    <scope>NUCLEOTIDE SEQUENCE [LARGE SCALE GENOMIC DNA]</scope>
    <source>
        <strain evidence="3">PB2801</strain>
    </source>
</reference>
<dbReference type="InParanoid" id="G0M897"/>
<dbReference type="Proteomes" id="UP000008068">
    <property type="component" value="Unassembled WGS sequence"/>
</dbReference>
<keyword evidence="3" id="KW-1185">Reference proteome</keyword>